<evidence type="ECO:0000259" key="8">
    <source>
        <dbReference type="PROSITE" id="PS50011"/>
    </source>
</evidence>
<dbReference type="FunFam" id="3.30.200.20:FF:000315">
    <property type="entry name" value="Calcium-dependent protein kinase 3"/>
    <property type="match status" value="1"/>
</dbReference>
<dbReference type="GO" id="GO:0005524">
    <property type="term" value="F:ATP binding"/>
    <property type="evidence" value="ECO:0007669"/>
    <property type="project" value="UniProtKB-UniRule"/>
</dbReference>
<reference evidence="9" key="1">
    <citation type="submission" date="2021-06" db="EMBL/GenBank/DDBJ databases">
        <authorList>
            <person name="Kallberg Y."/>
            <person name="Tangrot J."/>
            <person name="Rosling A."/>
        </authorList>
    </citation>
    <scope>NUCLEOTIDE SEQUENCE</scope>
    <source>
        <strain evidence="9">BR232B</strain>
    </source>
</reference>
<dbReference type="Gene3D" id="3.30.200.20">
    <property type="entry name" value="Phosphorylase Kinase, domain 1"/>
    <property type="match status" value="1"/>
</dbReference>
<dbReference type="PROSITE" id="PS00107">
    <property type="entry name" value="PROTEIN_KINASE_ATP"/>
    <property type="match status" value="1"/>
</dbReference>
<feature type="binding site" evidence="6">
    <location>
        <position position="59"/>
    </location>
    <ligand>
        <name>ATP</name>
        <dbReference type="ChEBI" id="CHEBI:30616"/>
    </ligand>
</feature>
<dbReference type="InterPro" id="IPR000719">
    <property type="entry name" value="Prot_kinase_dom"/>
</dbReference>
<dbReference type="GO" id="GO:0004674">
    <property type="term" value="F:protein serine/threonine kinase activity"/>
    <property type="evidence" value="ECO:0007669"/>
    <property type="project" value="UniProtKB-KW"/>
</dbReference>
<evidence type="ECO:0000313" key="10">
    <source>
        <dbReference type="Proteomes" id="UP000789739"/>
    </source>
</evidence>
<dbReference type="SUPFAM" id="SSF56112">
    <property type="entry name" value="Protein kinase-like (PK-like)"/>
    <property type="match status" value="1"/>
</dbReference>
<dbReference type="InterPro" id="IPR011009">
    <property type="entry name" value="Kinase-like_dom_sf"/>
</dbReference>
<evidence type="ECO:0000256" key="3">
    <source>
        <dbReference type="ARBA" id="ARBA00022741"/>
    </source>
</evidence>
<organism evidence="9 10">
    <name type="scientific">Paraglomus brasilianum</name>
    <dbReference type="NCBI Taxonomy" id="144538"/>
    <lineage>
        <taxon>Eukaryota</taxon>
        <taxon>Fungi</taxon>
        <taxon>Fungi incertae sedis</taxon>
        <taxon>Mucoromycota</taxon>
        <taxon>Glomeromycotina</taxon>
        <taxon>Glomeromycetes</taxon>
        <taxon>Paraglomerales</taxon>
        <taxon>Paraglomeraceae</taxon>
        <taxon>Paraglomus</taxon>
    </lineage>
</organism>
<dbReference type="OrthoDB" id="40902at2759"/>
<dbReference type="EMBL" id="CAJVPI010001667">
    <property type="protein sequence ID" value="CAG8622564.1"/>
    <property type="molecule type" value="Genomic_DNA"/>
</dbReference>
<accession>A0A9N9GNY0</accession>
<dbReference type="Proteomes" id="UP000789739">
    <property type="component" value="Unassembled WGS sequence"/>
</dbReference>
<feature type="domain" description="Protein kinase" evidence="8">
    <location>
        <begin position="1"/>
        <end position="209"/>
    </location>
</feature>
<keyword evidence="5 6" id="KW-0067">ATP-binding</keyword>
<dbReference type="PROSITE" id="PS50011">
    <property type="entry name" value="PROTEIN_KINASE_DOM"/>
    <property type="match status" value="1"/>
</dbReference>
<comment type="caution">
    <text evidence="9">The sequence shown here is derived from an EMBL/GenBank/DDBJ whole genome shotgun (WGS) entry which is preliminary data.</text>
</comment>
<dbReference type="Gene3D" id="1.10.510.10">
    <property type="entry name" value="Transferase(Phosphotransferase) domain 1"/>
    <property type="match status" value="1"/>
</dbReference>
<evidence type="ECO:0000256" key="6">
    <source>
        <dbReference type="PROSITE-ProRule" id="PRU10141"/>
    </source>
</evidence>
<proteinExistence type="predicted"/>
<protein>
    <submittedName>
        <fullName evidence="9">3352_t:CDS:1</fullName>
    </submittedName>
</protein>
<dbReference type="AlphaFoldDB" id="A0A9N9GNY0"/>
<keyword evidence="2" id="KW-0808">Transferase</keyword>
<evidence type="ECO:0000313" key="9">
    <source>
        <dbReference type="EMBL" id="CAG8622564.1"/>
    </source>
</evidence>
<evidence type="ECO:0000256" key="4">
    <source>
        <dbReference type="ARBA" id="ARBA00022777"/>
    </source>
</evidence>
<gene>
    <name evidence="9" type="ORF">PBRASI_LOCUS8793</name>
</gene>
<dbReference type="Pfam" id="PF00069">
    <property type="entry name" value="Pkinase"/>
    <property type="match status" value="2"/>
</dbReference>
<dbReference type="PANTHER" id="PTHR24347">
    <property type="entry name" value="SERINE/THREONINE-PROTEIN KINASE"/>
    <property type="match status" value="1"/>
</dbReference>
<evidence type="ECO:0000256" key="5">
    <source>
        <dbReference type="ARBA" id="ARBA00022840"/>
    </source>
</evidence>
<dbReference type="InterPro" id="IPR017441">
    <property type="entry name" value="Protein_kinase_ATP_BS"/>
</dbReference>
<keyword evidence="4" id="KW-0418">Kinase</keyword>
<feature type="compositionally biased region" description="Basic and acidic residues" evidence="7">
    <location>
        <begin position="267"/>
        <end position="277"/>
    </location>
</feature>
<evidence type="ECO:0000256" key="2">
    <source>
        <dbReference type="ARBA" id="ARBA00022679"/>
    </source>
</evidence>
<keyword evidence="10" id="KW-1185">Reference proteome</keyword>
<keyword evidence="1" id="KW-0723">Serine/threonine-protein kinase</keyword>
<keyword evidence="3 6" id="KW-0547">Nucleotide-binding</keyword>
<feature type="region of interest" description="Disordered" evidence="7">
    <location>
        <begin position="248"/>
        <end position="277"/>
    </location>
</feature>
<evidence type="ECO:0000256" key="7">
    <source>
        <dbReference type="SAM" id="MobiDB-lite"/>
    </source>
</evidence>
<evidence type="ECO:0000256" key="1">
    <source>
        <dbReference type="ARBA" id="ARBA00022527"/>
    </source>
</evidence>
<name>A0A9N9GNY0_9GLOM</name>
<sequence length="277" mass="31359">MGITDLIDHALHREPQPKSYEKKRKYRIGKTLGTGTYGSVKEAVNVSTGQKVAVKVILKKDAASQNEMVQKEMQVLQNLDHPNIVKFYDWFESRDKISRVITTDDEIMTTMCGSFGYVAPEIFKRTGYNKAVDIWSVGIITYTLLCGYIPFRAEDRAAFIEEVTAAHVEFHDRYWRNVSNDAKGFILTLLNPNPTERPTAEEALHHKWLTGENAADIDLLDGITENFNARKKFKQAIDAVQALNRIKGASKSSSEEESNEDENTNVKADEKSVRLQV</sequence>